<sequence length="598" mass="66131">MSLLRSTDPSSTLYGDPNLYALQSSTRAQGLPTRSFSLDRINLKYLPDFYGEVHNQLPFSDSPLEEFISQQVDFFPPTPTGSSPYHLISSLGPSANSQESCNMASIAQSHTSSLYDSSHHGYAYESMDEHGRTMYDDAEEMRRKLQELEMELLDDSDECVYDGHDMPIDMIESLLPNSPKEPSDSNLTSTSTTTTTTSNSTSSTSTNRDSPTSNIISPCLSSTTSLTPKQILFGCATAISEGNLGGATTMVNELRQMVSVQGDPPQRIAAYMVEGLAARMASSGQGLYKALRCKEPPSLDRLSAMQILFEVCPCFKFGFVAANGTITEAIKDEERVHIIDFDINQGSQYITLIQALASRPGRRPHLCLTGVDDPESVQRSVGGLMIIGQRLEKLAEALGLPFEFRAVASKTKDVRPSMLACRPDEALIVNFAFQLHHMPDESVSTVNERDRLLRMVRGLGPKLVTFVEQDVNTNTSPFLARFAEAYEYYLAVFESLDLTLARESTDRMNVERHCLARDIVNIVACEGADRIERYETAGKWRVRMTMAGFSPSPLGSQVKSAIGSLLRSYCNRYTVKEEAGALYFGWEDKTLVTASAWH</sequence>
<keyword evidence="2" id="KW-0804">Transcription</keyword>
<dbReference type="GO" id="GO:0000976">
    <property type="term" value="F:transcription cis-regulatory region binding"/>
    <property type="evidence" value="ECO:0007669"/>
    <property type="project" value="EnsemblPlants"/>
</dbReference>
<dbReference type="Gramene" id="ERN04724">
    <property type="protein sequence ID" value="ERN04724"/>
    <property type="gene ID" value="AMTR_s00186p00018500"/>
</dbReference>
<dbReference type="eggNOG" id="ENOG502QPVN">
    <property type="taxonomic scope" value="Eukaryota"/>
</dbReference>
<dbReference type="EMBL" id="KI394180">
    <property type="protein sequence ID" value="ERN04724.1"/>
    <property type="molecule type" value="Genomic_DNA"/>
</dbReference>
<evidence type="ECO:0000256" key="5">
    <source>
        <dbReference type="SAM" id="MobiDB-lite"/>
    </source>
</evidence>
<dbReference type="OrthoDB" id="615187at2759"/>
<keyword evidence="4" id="KW-0175">Coiled coil</keyword>
<dbReference type="InterPro" id="IPR005202">
    <property type="entry name" value="TF_GRAS"/>
</dbReference>
<proteinExistence type="inferred from homology"/>
<feature type="coiled-coil region" evidence="4">
    <location>
        <begin position="131"/>
        <end position="158"/>
    </location>
</feature>
<feature type="region of interest" description="VHIID" evidence="3">
    <location>
        <begin position="305"/>
        <end position="370"/>
    </location>
</feature>
<protein>
    <submittedName>
        <fullName evidence="6">Uncharacterized protein</fullName>
    </submittedName>
</protein>
<feature type="region of interest" description="Leucine repeat I (LRI)" evidence="3">
    <location>
        <begin position="226"/>
        <end position="286"/>
    </location>
</feature>
<feature type="region of interest" description="Disordered" evidence="5">
    <location>
        <begin position="170"/>
        <end position="216"/>
    </location>
</feature>
<feature type="compositionally biased region" description="Low complexity" evidence="5">
    <location>
        <begin position="184"/>
        <end position="216"/>
    </location>
</feature>
<comment type="caution">
    <text evidence="3">Lacks conserved residue(s) required for the propagation of feature annotation.</text>
</comment>
<reference evidence="7" key="1">
    <citation type="journal article" date="2013" name="Science">
        <title>The Amborella genome and the evolution of flowering plants.</title>
        <authorList>
            <consortium name="Amborella Genome Project"/>
        </authorList>
    </citation>
    <scope>NUCLEOTIDE SEQUENCE [LARGE SCALE GENOMIC DNA]</scope>
</reference>
<keyword evidence="1" id="KW-0805">Transcription regulation</keyword>
<keyword evidence="7" id="KW-1185">Reference proteome</keyword>
<evidence type="ECO:0000256" key="2">
    <source>
        <dbReference type="ARBA" id="ARBA00023163"/>
    </source>
</evidence>
<accession>W1PAN1</accession>
<evidence type="ECO:0000256" key="1">
    <source>
        <dbReference type="ARBA" id="ARBA00023015"/>
    </source>
</evidence>
<dbReference type="GO" id="GO:0043565">
    <property type="term" value="F:sequence-specific DNA binding"/>
    <property type="evidence" value="ECO:0000318"/>
    <property type="project" value="GO_Central"/>
</dbReference>
<dbReference type="GO" id="GO:0003700">
    <property type="term" value="F:DNA-binding transcription factor activity"/>
    <property type="evidence" value="ECO:0000318"/>
    <property type="project" value="GO_Central"/>
</dbReference>
<comment type="similarity">
    <text evidence="3">Belongs to the GRAS family.</text>
</comment>
<dbReference type="OMA" id="GNPFHQR"/>
<name>W1PAN1_AMBTC</name>
<dbReference type="KEGG" id="atr:18432892"/>
<organism evidence="6 7">
    <name type="scientific">Amborella trichopoda</name>
    <dbReference type="NCBI Taxonomy" id="13333"/>
    <lineage>
        <taxon>Eukaryota</taxon>
        <taxon>Viridiplantae</taxon>
        <taxon>Streptophyta</taxon>
        <taxon>Embryophyta</taxon>
        <taxon>Tracheophyta</taxon>
        <taxon>Spermatophyta</taxon>
        <taxon>Magnoliopsida</taxon>
        <taxon>Amborellales</taxon>
        <taxon>Amborellaceae</taxon>
        <taxon>Amborella</taxon>
    </lineage>
</organism>
<dbReference type="GO" id="GO:0005634">
    <property type="term" value="C:nucleus"/>
    <property type="evidence" value="ECO:0000318"/>
    <property type="project" value="GO_Central"/>
</dbReference>
<dbReference type="HOGENOM" id="CLU_011924_6_1_1"/>
<dbReference type="Pfam" id="PF03514">
    <property type="entry name" value="GRAS"/>
    <property type="match status" value="1"/>
</dbReference>
<evidence type="ECO:0000256" key="4">
    <source>
        <dbReference type="SAM" id="Coils"/>
    </source>
</evidence>
<feature type="short sequence motif" description="VHIID" evidence="3">
    <location>
        <begin position="336"/>
        <end position="340"/>
    </location>
</feature>
<dbReference type="Proteomes" id="UP000017836">
    <property type="component" value="Unassembled WGS sequence"/>
</dbReference>
<feature type="region of interest" description="SAW" evidence="3">
    <location>
        <begin position="524"/>
        <end position="598"/>
    </location>
</feature>
<evidence type="ECO:0000313" key="6">
    <source>
        <dbReference type="EMBL" id="ERN04724.1"/>
    </source>
</evidence>
<dbReference type="PANTHER" id="PTHR31636">
    <property type="entry name" value="OSJNBA0084A10.13 PROTEIN-RELATED"/>
    <property type="match status" value="1"/>
</dbReference>
<dbReference type="GO" id="GO:0006355">
    <property type="term" value="P:regulation of DNA-templated transcription"/>
    <property type="evidence" value="ECO:0000318"/>
    <property type="project" value="GO_Central"/>
</dbReference>
<dbReference type="AlphaFoldDB" id="W1PAN1"/>
<dbReference type="PROSITE" id="PS50985">
    <property type="entry name" value="GRAS"/>
    <property type="match status" value="1"/>
</dbReference>
<gene>
    <name evidence="6" type="ORF">AMTR_s00186p00018500</name>
</gene>
<evidence type="ECO:0000313" key="7">
    <source>
        <dbReference type="Proteomes" id="UP000017836"/>
    </source>
</evidence>
<evidence type="ECO:0000256" key="3">
    <source>
        <dbReference type="PROSITE-ProRule" id="PRU01191"/>
    </source>
</evidence>